<protein>
    <submittedName>
        <fullName evidence="1">Uncharacterized protein</fullName>
    </submittedName>
</protein>
<keyword evidence="2" id="KW-1185">Reference proteome</keyword>
<dbReference type="RefSeq" id="WP_121837642.1">
    <property type="nucleotide sequence ID" value="NZ_ML014758.1"/>
</dbReference>
<dbReference type="Proteomes" id="UP000281474">
    <property type="component" value="Unassembled WGS sequence"/>
</dbReference>
<dbReference type="AlphaFoldDB" id="A0A3L8PZW8"/>
<name>A0A3L8PZW8_9GAMM</name>
<dbReference type="EMBL" id="QZEI01000009">
    <property type="protein sequence ID" value="RLV60957.1"/>
    <property type="molecule type" value="Genomic_DNA"/>
</dbReference>
<accession>A0A3L8PZW8</accession>
<gene>
    <name evidence="1" type="ORF">D5018_03705</name>
</gene>
<reference evidence="1 2" key="1">
    <citation type="submission" date="2018-09" db="EMBL/GenBank/DDBJ databases">
        <title>Phylogeny of the Shewanellaceae, and recommendation for two new genera, Pseudoshewanella and Parashewanella.</title>
        <authorList>
            <person name="Wang G."/>
        </authorList>
    </citation>
    <scope>NUCLEOTIDE SEQUENCE [LARGE SCALE GENOMIC DNA]</scope>
    <source>
        <strain evidence="1 2">C51</strain>
    </source>
</reference>
<evidence type="ECO:0000313" key="1">
    <source>
        <dbReference type="EMBL" id="RLV60957.1"/>
    </source>
</evidence>
<sequence>MSFFKGKKKHWIIVLHKYHVGSKDFKDELLMDATENEAKGYALIKAQEWQGTGVHTVSGFAVELPDVVQVVHQPQLNSPST</sequence>
<comment type="caution">
    <text evidence="1">The sequence shown here is derived from an EMBL/GenBank/DDBJ whole genome shotgun (WGS) entry which is preliminary data.</text>
</comment>
<organism evidence="1 2">
    <name type="scientific">Parashewanella curva</name>
    <dbReference type="NCBI Taxonomy" id="2338552"/>
    <lineage>
        <taxon>Bacteria</taxon>
        <taxon>Pseudomonadati</taxon>
        <taxon>Pseudomonadota</taxon>
        <taxon>Gammaproteobacteria</taxon>
        <taxon>Alteromonadales</taxon>
        <taxon>Shewanellaceae</taxon>
        <taxon>Parashewanella</taxon>
    </lineage>
</organism>
<proteinExistence type="predicted"/>
<evidence type="ECO:0000313" key="2">
    <source>
        <dbReference type="Proteomes" id="UP000281474"/>
    </source>
</evidence>